<evidence type="ECO:0000256" key="4">
    <source>
        <dbReference type="ARBA" id="ARBA00022782"/>
    </source>
</evidence>
<keyword evidence="5" id="KW-0810">Translation regulation</keyword>
<dbReference type="RefSeq" id="XP_031563247.1">
    <property type="nucleotide sequence ID" value="XM_031707387.1"/>
</dbReference>
<evidence type="ECO:0000259" key="9">
    <source>
        <dbReference type="PROSITE" id="PS50102"/>
    </source>
</evidence>
<reference evidence="11" key="1">
    <citation type="submission" date="2025-08" db="UniProtKB">
        <authorList>
            <consortium name="RefSeq"/>
        </authorList>
    </citation>
    <scope>IDENTIFICATION</scope>
    <source>
        <tissue evidence="11">Tentacle</tissue>
    </source>
</reference>
<dbReference type="GO" id="GO:0007283">
    <property type="term" value="P:spermatogenesis"/>
    <property type="evidence" value="ECO:0007669"/>
    <property type="project" value="UniProtKB-KW"/>
</dbReference>
<keyword evidence="4" id="KW-0221">Differentiation</keyword>
<dbReference type="GO" id="GO:0008494">
    <property type="term" value="F:translation activator activity"/>
    <property type="evidence" value="ECO:0007669"/>
    <property type="project" value="TreeGrafter"/>
</dbReference>
<dbReference type="GO" id="GO:0070935">
    <property type="term" value="P:3'-UTR-mediated mRNA stabilization"/>
    <property type="evidence" value="ECO:0007669"/>
    <property type="project" value="TreeGrafter"/>
</dbReference>
<dbReference type="SUPFAM" id="SSF54928">
    <property type="entry name" value="RNA-binding domain, RBD"/>
    <property type="match status" value="1"/>
</dbReference>
<accession>A0A6P8IC67</accession>
<evidence type="ECO:0000256" key="7">
    <source>
        <dbReference type="ARBA" id="ARBA00022884"/>
    </source>
</evidence>
<dbReference type="InterPro" id="IPR000504">
    <property type="entry name" value="RRM_dom"/>
</dbReference>
<dbReference type="KEGG" id="aten:116298822"/>
<dbReference type="GO" id="GO:0005737">
    <property type="term" value="C:cytoplasm"/>
    <property type="evidence" value="ECO:0007669"/>
    <property type="project" value="UniProtKB-SubCell"/>
</dbReference>
<dbReference type="GO" id="GO:0051321">
    <property type="term" value="P:meiotic cell cycle"/>
    <property type="evidence" value="ECO:0007669"/>
    <property type="project" value="UniProtKB-ARBA"/>
</dbReference>
<evidence type="ECO:0000256" key="3">
    <source>
        <dbReference type="ARBA" id="ARBA00022490"/>
    </source>
</evidence>
<dbReference type="PROSITE" id="PS50102">
    <property type="entry name" value="RRM"/>
    <property type="match status" value="1"/>
</dbReference>
<keyword evidence="2" id="KW-0217">Developmental protein</keyword>
<dbReference type="PANTHER" id="PTHR11176">
    <property type="entry name" value="BOULE-RELATED"/>
    <property type="match status" value="1"/>
</dbReference>
<dbReference type="GO" id="GO:0030154">
    <property type="term" value="P:cell differentiation"/>
    <property type="evidence" value="ECO:0007669"/>
    <property type="project" value="UniProtKB-KW"/>
</dbReference>
<dbReference type="PANTHER" id="PTHR11176:SF57">
    <property type="entry name" value="PROTEIN BOULE"/>
    <property type="match status" value="1"/>
</dbReference>
<feature type="domain" description="RRM" evidence="9">
    <location>
        <begin position="15"/>
        <end position="97"/>
    </location>
</feature>
<dbReference type="InterPro" id="IPR035979">
    <property type="entry name" value="RBD_domain_sf"/>
</dbReference>
<sequence length="274" mass="30918">MSFLYQAMADSDISKRIFVKGFNRETTESELRVFFEEFGVVKESKIVRDKHGISKGYAFITFESQEAADEIRENEALDFKEKKLSIGKAIRRKSSRSYPKNYHHWQPHRQDMMHDGGNHGVFYSSGVDGNTVYYPVQQPQIVLLTTPPYSPQMPYQSQGLYQPQSHSSSQLYSPNTVMNGSYMATSVTSLPMQWNDYTTGYNRVRPIPNHQESPSSAEIAVSTGQTTQIVGLAISDGNYMTESSTGEPVAQLVALDPSKIKADKPIPVRFLKHE</sequence>
<dbReference type="OrthoDB" id="762982at2759"/>
<proteinExistence type="predicted"/>
<evidence type="ECO:0000313" key="10">
    <source>
        <dbReference type="Proteomes" id="UP000515163"/>
    </source>
</evidence>
<dbReference type="GO" id="GO:0003730">
    <property type="term" value="F:mRNA 3'-UTR binding"/>
    <property type="evidence" value="ECO:0007669"/>
    <property type="project" value="TreeGrafter"/>
</dbReference>
<evidence type="ECO:0000256" key="6">
    <source>
        <dbReference type="ARBA" id="ARBA00022871"/>
    </source>
</evidence>
<evidence type="ECO:0000256" key="1">
    <source>
        <dbReference type="ARBA" id="ARBA00004496"/>
    </source>
</evidence>
<dbReference type="GeneID" id="116298822"/>
<evidence type="ECO:0000256" key="5">
    <source>
        <dbReference type="ARBA" id="ARBA00022845"/>
    </source>
</evidence>
<organism evidence="10 11">
    <name type="scientific">Actinia tenebrosa</name>
    <name type="common">Australian red waratah sea anemone</name>
    <dbReference type="NCBI Taxonomy" id="6105"/>
    <lineage>
        <taxon>Eukaryota</taxon>
        <taxon>Metazoa</taxon>
        <taxon>Cnidaria</taxon>
        <taxon>Anthozoa</taxon>
        <taxon>Hexacorallia</taxon>
        <taxon>Actiniaria</taxon>
        <taxon>Actiniidae</taxon>
        <taxon>Actinia</taxon>
    </lineage>
</organism>
<keyword evidence="10" id="KW-1185">Reference proteome</keyword>
<dbReference type="AlphaFoldDB" id="A0A6P8IC67"/>
<dbReference type="SMART" id="SM00360">
    <property type="entry name" value="RRM"/>
    <property type="match status" value="1"/>
</dbReference>
<name>A0A6P8IC67_ACTTE</name>
<comment type="subcellular location">
    <subcellularLocation>
        <location evidence="1">Cytoplasm</location>
    </subcellularLocation>
</comment>
<evidence type="ECO:0000256" key="2">
    <source>
        <dbReference type="ARBA" id="ARBA00022473"/>
    </source>
</evidence>
<dbReference type="GO" id="GO:0045948">
    <property type="term" value="P:positive regulation of translational initiation"/>
    <property type="evidence" value="ECO:0007669"/>
    <property type="project" value="TreeGrafter"/>
</dbReference>
<evidence type="ECO:0000256" key="8">
    <source>
        <dbReference type="PROSITE-ProRule" id="PRU00176"/>
    </source>
</evidence>
<dbReference type="InParanoid" id="A0A6P8IC67"/>
<dbReference type="Gene3D" id="3.30.70.330">
    <property type="match status" value="1"/>
</dbReference>
<dbReference type="FunFam" id="3.30.70.330:FF:000167">
    <property type="entry name" value="protein boule-like isoform X1"/>
    <property type="match status" value="1"/>
</dbReference>
<protein>
    <submittedName>
        <fullName evidence="11">Deleted in azoospermia-like</fullName>
    </submittedName>
</protein>
<dbReference type="Proteomes" id="UP000515163">
    <property type="component" value="Unplaced"/>
</dbReference>
<keyword evidence="6" id="KW-0744">Spermatogenesis</keyword>
<keyword evidence="3" id="KW-0963">Cytoplasm</keyword>
<evidence type="ECO:0000313" key="11">
    <source>
        <dbReference type="RefSeq" id="XP_031563247.1"/>
    </source>
</evidence>
<dbReference type="Pfam" id="PF00076">
    <property type="entry name" value="RRM_1"/>
    <property type="match status" value="1"/>
</dbReference>
<gene>
    <name evidence="11" type="primary">LOC116298822</name>
</gene>
<dbReference type="InterPro" id="IPR012677">
    <property type="entry name" value="Nucleotide-bd_a/b_plait_sf"/>
</dbReference>
<keyword evidence="7 8" id="KW-0694">RNA-binding</keyword>